<dbReference type="AlphaFoldDB" id="A0A8T0HJP4"/>
<gene>
    <name evidence="1" type="ORF">KC19_6G205300</name>
</gene>
<evidence type="ECO:0000313" key="1">
    <source>
        <dbReference type="EMBL" id="KAG0571016.1"/>
    </source>
</evidence>
<organism evidence="1 2">
    <name type="scientific">Ceratodon purpureus</name>
    <name type="common">Fire moss</name>
    <name type="synonym">Dicranum purpureum</name>
    <dbReference type="NCBI Taxonomy" id="3225"/>
    <lineage>
        <taxon>Eukaryota</taxon>
        <taxon>Viridiplantae</taxon>
        <taxon>Streptophyta</taxon>
        <taxon>Embryophyta</taxon>
        <taxon>Bryophyta</taxon>
        <taxon>Bryophytina</taxon>
        <taxon>Bryopsida</taxon>
        <taxon>Dicranidae</taxon>
        <taxon>Pseudoditrichales</taxon>
        <taxon>Ditrichaceae</taxon>
        <taxon>Ceratodon</taxon>
    </lineage>
</organism>
<keyword evidence="2" id="KW-1185">Reference proteome</keyword>
<reference evidence="1 2" key="1">
    <citation type="submission" date="2020-06" db="EMBL/GenBank/DDBJ databases">
        <title>WGS assembly of Ceratodon purpureus strain R40.</title>
        <authorList>
            <person name="Carey S.B."/>
            <person name="Jenkins J."/>
            <person name="Shu S."/>
            <person name="Lovell J.T."/>
            <person name="Sreedasyam A."/>
            <person name="Maumus F."/>
            <person name="Tiley G.P."/>
            <person name="Fernandez-Pozo N."/>
            <person name="Barry K."/>
            <person name="Chen C."/>
            <person name="Wang M."/>
            <person name="Lipzen A."/>
            <person name="Daum C."/>
            <person name="Saski C.A."/>
            <person name="Payton A.C."/>
            <person name="Mcbreen J.C."/>
            <person name="Conrad R.E."/>
            <person name="Kollar L.M."/>
            <person name="Olsson S."/>
            <person name="Huttunen S."/>
            <person name="Landis J.B."/>
            <person name="Wickett N.J."/>
            <person name="Johnson M.G."/>
            <person name="Rensing S.A."/>
            <person name="Grimwood J."/>
            <person name="Schmutz J."/>
            <person name="Mcdaniel S.F."/>
        </authorList>
    </citation>
    <scope>NUCLEOTIDE SEQUENCE [LARGE SCALE GENOMIC DNA]</scope>
    <source>
        <strain evidence="1 2">R40</strain>
    </source>
</reference>
<comment type="caution">
    <text evidence="1">The sequence shown here is derived from an EMBL/GenBank/DDBJ whole genome shotgun (WGS) entry which is preliminary data.</text>
</comment>
<protein>
    <submittedName>
        <fullName evidence="1">Uncharacterized protein</fullName>
    </submittedName>
</protein>
<accession>A0A8T0HJP4</accession>
<dbReference type="Proteomes" id="UP000822688">
    <property type="component" value="Chromosome 6"/>
</dbReference>
<sequence>MCLLIVLVQSADSLVISPYVCDFLRPASQIFALVLPVTYECRHSTVQYGTQCSFSGKQSSAINTLTPMIHGALLAVLC</sequence>
<proteinExistence type="predicted"/>
<name>A0A8T0HJP4_CERPU</name>
<evidence type="ECO:0000313" key="2">
    <source>
        <dbReference type="Proteomes" id="UP000822688"/>
    </source>
</evidence>
<dbReference type="EMBL" id="CM026427">
    <property type="protein sequence ID" value="KAG0571016.1"/>
    <property type="molecule type" value="Genomic_DNA"/>
</dbReference>